<comment type="similarity">
    <text evidence="1">Belongs to the HupF/HypC family.</text>
</comment>
<evidence type="ECO:0000313" key="4">
    <source>
        <dbReference type="Proteomes" id="UP000000641"/>
    </source>
</evidence>
<keyword evidence="4" id="KW-1185">Reference proteome</keyword>
<dbReference type="Gene3D" id="2.30.30.140">
    <property type="match status" value="1"/>
</dbReference>
<evidence type="ECO:0000256" key="1">
    <source>
        <dbReference type="ARBA" id="ARBA00006018"/>
    </source>
</evidence>
<reference evidence="4" key="1">
    <citation type="journal article" date="2008" name="J. Bacteriol.">
        <title>Genome sequence of Thermofilum pendens reveals an exceptional loss of biosynthetic pathways without genome reduction.</title>
        <authorList>
            <person name="Anderson I."/>
            <person name="Rodriguez J."/>
            <person name="Susanti D."/>
            <person name="Porat I."/>
            <person name="Reich C."/>
            <person name="Ulrich L.E."/>
            <person name="Elkins J.G."/>
            <person name="Mavromatis K."/>
            <person name="Lykidis A."/>
            <person name="Kim E."/>
            <person name="Thompson L.S."/>
            <person name="Nolan M."/>
            <person name="Land M."/>
            <person name="Copeland A."/>
            <person name="Lapidus A."/>
            <person name="Lucas S."/>
            <person name="Detter C."/>
            <person name="Zhulin I.B."/>
            <person name="Olsen G.J."/>
            <person name="Whitman W."/>
            <person name="Mukhopadhyay B."/>
            <person name="Bristow J."/>
            <person name="Kyrpides N."/>
        </authorList>
    </citation>
    <scope>NUCLEOTIDE SEQUENCE [LARGE SCALE GENOMIC DNA]</scope>
    <source>
        <strain evidence="4">DSM 2475 / Hrk 5</strain>
    </source>
</reference>
<feature type="coiled-coil region" evidence="2">
    <location>
        <begin position="67"/>
        <end position="94"/>
    </location>
</feature>
<proteinExistence type="inferred from homology"/>
<dbReference type="GeneID" id="4601906"/>
<evidence type="ECO:0000313" key="3">
    <source>
        <dbReference type="EMBL" id="ABL79009.1"/>
    </source>
</evidence>
<protein>
    <recommendedName>
        <fullName evidence="5">HypC/HybG/HupF family hydrogenase formation chaperone</fullName>
    </recommendedName>
</protein>
<keyword evidence="2" id="KW-0175">Coiled coil</keyword>
<dbReference type="EMBL" id="CP000505">
    <property type="protein sequence ID" value="ABL79009.1"/>
    <property type="molecule type" value="Genomic_DNA"/>
</dbReference>
<dbReference type="KEGG" id="tpe:Tpen_1614"/>
<dbReference type="EnsemblBacteria" id="ABL79009">
    <property type="protein sequence ID" value="ABL79009"/>
    <property type="gene ID" value="Tpen_1614"/>
</dbReference>
<accession>A1S0M9</accession>
<dbReference type="STRING" id="368408.Tpen_1614"/>
<dbReference type="Pfam" id="PF01455">
    <property type="entry name" value="HupF_HypC"/>
    <property type="match status" value="1"/>
</dbReference>
<dbReference type="RefSeq" id="WP_011753274.1">
    <property type="nucleotide sequence ID" value="NC_008698.1"/>
</dbReference>
<gene>
    <name evidence="3" type="ordered locus">Tpen_1614</name>
</gene>
<dbReference type="HOGENOM" id="CLU_2191173_0_0_2"/>
<sequence length="99" mass="10561">MCWGTPAVVLEVSGSTARVDYGDGVVREVFVGIAGDRVSRGDIVVVHAGVIISKISPEGLREEIEFLRGILQEAGEAEDALTALRENVLALAEKLKREG</sequence>
<name>A1S0M9_THEPD</name>
<dbReference type="SUPFAM" id="SSF159127">
    <property type="entry name" value="HupF/HypC-like"/>
    <property type="match status" value="1"/>
</dbReference>
<dbReference type="eggNOG" id="arCOG04427">
    <property type="taxonomic scope" value="Archaea"/>
</dbReference>
<dbReference type="InterPro" id="IPR001109">
    <property type="entry name" value="Hydrogenase_HupF/HypC"/>
</dbReference>
<evidence type="ECO:0000256" key="2">
    <source>
        <dbReference type="SAM" id="Coils"/>
    </source>
</evidence>
<dbReference type="OrthoDB" id="43695at2157"/>
<evidence type="ECO:0008006" key="5">
    <source>
        <dbReference type="Google" id="ProtNLM"/>
    </source>
</evidence>
<organism evidence="3 4">
    <name type="scientific">Thermofilum pendens (strain DSM 2475 / Hrk 5)</name>
    <dbReference type="NCBI Taxonomy" id="368408"/>
    <lineage>
        <taxon>Archaea</taxon>
        <taxon>Thermoproteota</taxon>
        <taxon>Thermoprotei</taxon>
        <taxon>Thermofilales</taxon>
        <taxon>Thermofilaceae</taxon>
        <taxon>Thermofilum</taxon>
    </lineage>
</organism>
<dbReference type="Proteomes" id="UP000000641">
    <property type="component" value="Chromosome"/>
</dbReference>
<dbReference type="AlphaFoldDB" id="A1S0M9"/>